<dbReference type="GO" id="GO:0016491">
    <property type="term" value="F:oxidoreductase activity"/>
    <property type="evidence" value="ECO:0007669"/>
    <property type="project" value="UniProtKB-KW"/>
</dbReference>
<feature type="domain" description="Gfo/Idh/MocA-like oxidoreductase N-terminal" evidence="3">
    <location>
        <begin position="5"/>
        <end position="119"/>
    </location>
</feature>
<comment type="caution">
    <text evidence="5">The sequence shown here is derived from an EMBL/GenBank/DDBJ whole genome shotgun (WGS) entry which is preliminary data.</text>
</comment>
<organism evidence="5 6">
    <name type="scientific">Liquorilactobacillus ghanensis DSM 18630</name>
    <dbReference type="NCBI Taxonomy" id="1423750"/>
    <lineage>
        <taxon>Bacteria</taxon>
        <taxon>Bacillati</taxon>
        <taxon>Bacillota</taxon>
        <taxon>Bacilli</taxon>
        <taxon>Lactobacillales</taxon>
        <taxon>Lactobacillaceae</taxon>
        <taxon>Liquorilactobacillus</taxon>
    </lineage>
</organism>
<dbReference type="Proteomes" id="UP000051451">
    <property type="component" value="Unassembled WGS sequence"/>
</dbReference>
<dbReference type="InterPro" id="IPR055170">
    <property type="entry name" value="GFO_IDH_MocA-like_dom"/>
</dbReference>
<dbReference type="InterPro" id="IPR050984">
    <property type="entry name" value="Gfo/Idh/MocA_domain"/>
</dbReference>
<dbReference type="GeneID" id="98318384"/>
<dbReference type="Pfam" id="PF22725">
    <property type="entry name" value="GFO_IDH_MocA_C3"/>
    <property type="match status" value="1"/>
</dbReference>
<dbReference type="STRING" id="1423750.FC89_GL000329"/>
<dbReference type="SUPFAM" id="SSF51735">
    <property type="entry name" value="NAD(P)-binding Rossmann-fold domains"/>
    <property type="match status" value="1"/>
</dbReference>
<gene>
    <name evidence="5" type="ORF">FC89_GL000329</name>
</gene>
<evidence type="ECO:0000313" key="6">
    <source>
        <dbReference type="Proteomes" id="UP000051451"/>
    </source>
</evidence>
<dbReference type="PANTHER" id="PTHR22604:SF105">
    <property type="entry name" value="TRANS-1,2-DIHYDROBENZENE-1,2-DIOL DEHYDROGENASE"/>
    <property type="match status" value="1"/>
</dbReference>
<evidence type="ECO:0000256" key="2">
    <source>
        <dbReference type="ARBA" id="ARBA00023002"/>
    </source>
</evidence>
<dbReference type="PATRIC" id="fig|1423750.3.peg.339"/>
<dbReference type="Pfam" id="PF01408">
    <property type="entry name" value="GFO_IDH_MocA"/>
    <property type="match status" value="1"/>
</dbReference>
<dbReference type="Gene3D" id="3.40.50.720">
    <property type="entry name" value="NAD(P)-binding Rossmann-like Domain"/>
    <property type="match status" value="1"/>
</dbReference>
<sequence length="320" mass="34640">MAVKIKYGVIGSEAEVAELAAALAASQTGKLAGIVGNSSTAATLVAQDPQIKIYSNEQALLQSDLDVIYLAEVQQPRFEIAKQALLNGKHLLLKKPLTRHFVGASELYRLAKQQQRLVVENQAPLFSPIIAKVKELLAADQIGQIKFIDVKCYLTDVPANFSDLSAGGGALFNGGPVILGMIQSLTGNKIANWNGFEINQIGQADLQCNLALTAGDVLANVMITANFPVKTNLTIYGTKGTIRLPEFDQQTDTAILENASGSQRFVIENQRGNLYYAIEHVSDCLQHKMIISPVVSPESALTGIKVIDSLYQRWYGDPLN</sequence>
<dbReference type="PANTHER" id="PTHR22604">
    <property type="entry name" value="OXIDOREDUCTASES"/>
    <property type="match status" value="1"/>
</dbReference>
<dbReference type="Gene3D" id="3.30.360.10">
    <property type="entry name" value="Dihydrodipicolinate Reductase, domain 2"/>
    <property type="match status" value="1"/>
</dbReference>
<dbReference type="InterPro" id="IPR000683">
    <property type="entry name" value="Gfo/Idh/MocA-like_OxRdtase_N"/>
</dbReference>
<evidence type="ECO:0000259" key="3">
    <source>
        <dbReference type="Pfam" id="PF01408"/>
    </source>
</evidence>
<evidence type="ECO:0000256" key="1">
    <source>
        <dbReference type="ARBA" id="ARBA00010928"/>
    </source>
</evidence>
<dbReference type="SUPFAM" id="SSF55347">
    <property type="entry name" value="Glyceraldehyde-3-phosphate dehydrogenase-like, C-terminal domain"/>
    <property type="match status" value="1"/>
</dbReference>
<dbReference type="InterPro" id="IPR036291">
    <property type="entry name" value="NAD(P)-bd_dom_sf"/>
</dbReference>
<dbReference type="AlphaFoldDB" id="A0A0R1VT14"/>
<dbReference type="EMBL" id="AZGB01000009">
    <property type="protein sequence ID" value="KRM07019.1"/>
    <property type="molecule type" value="Genomic_DNA"/>
</dbReference>
<dbReference type="GO" id="GO:0000166">
    <property type="term" value="F:nucleotide binding"/>
    <property type="evidence" value="ECO:0007669"/>
    <property type="project" value="InterPro"/>
</dbReference>
<name>A0A0R1VT14_9LACO</name>
<evidence type="ECO:0000259" key="4">
    <source>
        <dbReference type="Pfam" id="PF22725"/>
    </source>
</evidence>
<dbReference type="OrthoDB" id="9815825at2"/>
<evidence type="ECO:0000313" key="5">
    <source>
        <dbReference type="EMBL" id="KRM07019.1"/>
    </source>
</evidence>
<keyword evidence="6" id="KW-1185">Reference proteome</keyword>
<accession>A0A0R1VT14</accession>
<proteinExistence type="inferred from homology"/>
<feature type="domain" description="GFO/IDH/MocA-like oxidoreductase" evidence="4">
    <location>
        <begin position="131"/>
        <end position="243"/>
    </location>
</feature>
<protein>
    <submittedName>
        <fullName evidence="5">Gfo Idh MocA family oxidoreductase</fullName>
    </submittedName>
</protein>
<comment type="similarity">
    <text evidence="1">Belongs to the Gfo/Idh/MocA family.</text>
</comment>
<dbReference type="RefSeq" id="WP_057871119.1">
    <property type="nucleotide sequence ID" value="NZ_AZGB01000009.1"/>
</dbReference>
<keyword evidence="2" id="KW-0560">Oxidoreductase</keyword>
<reference evidence="5 6" key="1">
    <citation type="journal article" date="2015" name="Genome Announc.">
        <title>Expanding the biotechnology potential of lactobacilli through comparative genomics of 213 strains and associated genera.</title>
        <authorList>
            <person name="Sun Z."/>
            <person name="Harris H.M."/>
            <person name="McCann A."/>
            <person name="Guo C."/>
            <person name="Argimon S."/>
            <person name="Zhang W."/>
            <person name="Yang X."/>
            <person name="Jeffery I.B."/>
            <person name="Cooney J.C."/>
            <person name="Kagawa T.F."/>
            <person name="Liu W."/>
            <person name="Song Y."/>
            <person name="Salvetti E."/>
            <person name="Wrobel A."/>
            <person name="Rasinkangas P."/>
            <person name="Parkhill J."/>
            <person name="Rea M.C."/>
            <person name="O'Sullivan O."/>
            <person name="Ritari J."/>
            <person name="Douillard F.P."/>
            <person name="Paul Ross R."/>
            <person name="Yang R."/>
            <person name="Briner A.E."/>
            <person name="Felis G.E."/>
            <person name="de Vos W.M."/>
            <person name="Barrangou R."/>
            <person name="Klaenhammer T.R."/>
            <person name="Caufield P.W."/>
            <person name="Cui Y."/>
            <person name="Zhang H."/>
            <person name="O'Toole P.W."/>
        </authorList>
    </citation>
    <scope>NUCLEOTIDE SEQUENCE [LARGE SCALE GENOMIC DNA]</scope>
    <source>
        <strain evidence="5 6">DSM 18630</strain>
    </source>
</reference>